<dbReference type="EMBL" id="QGDD01000010">
    <property type="protein sequence ID" value="PWN01291.1"/>
    <property type="molecule type" value="Genomic_DNA"/>
</dbReference>
<proteinExistence type="predicted"/>
<reference evidence="2 3" key="1">
    <citation type="submission" date="2018-05" db="EMBL/GenBank/DDBJ databases">
        <title>Nocardioides silvaticus genome.</title>
        <authorList>
            <person name="Li C."/>
            <person name="Wang G."/>
        </authorList>
    </citation>
    <scope>NUCLEOTIDE SEQUENCE [LARGE SCALE GENOMIC DNA]</scope>
    <source>
        <strain evidence="2 3">CCTCC AB 2018079</strain>
    </source>
</reference>
<protein>
    <submittedName>
        <fullName evidence="2">DUF2236 domain-containing protein</fullName>
    </submittedName>
</protein>
<evidence type="ECO:0000313" key="3">
    <source>
        <dbReference type="Proteomes" id="UP000245507"/>
    </source>
</evidence>
<dbReference type="InterPro" id="IPR037473">
    <property type="entry name" value="Lcp-like"/>
</dbReference>
<dbReference type="AlphaFoldDB" id="A0A316TCQ5"/>
<sequence length="404" mass="44835">MGQVGRRGVVLGGTALGAVGALGLVAPAEAWTWQPAGSIAGAGTGMDPRYLWDDECDALVARLFERGEVELVNELLADWTHNDEALPAGLPADLAAFLERNRQLPSWIDQAKLTQAFDFYERRGTYLGVLYGLGSGMMSCVIPREARAVYYSAGGADMKDRIAKTAKLGYDIGNRRAFGPGGQMVVTCLKTRLTHSAVRYLLPRSSHWKSGAEESLPISQADIMVTWHSLATFSRNKLVAWKIRMPAADSAAFLHLWQITAHFLGVKDEYIPASWDEANVQSRQVLDPILRPTPEGIKLADILLNLAAEYDKGLTKPVLNGFTRYTLGDQIADWLQIKRSPMDRMIKNSWPAFIRFKEGLVNLPLVPNLYWVLDEFLRLGVLFFLNEGRRIDITLPTGNNPNYS</sequence>
<accession>A0A316TCQ5</accession>
<name>A0A316TCQ5_9ACTN</name>
<dbReference type="GO" id="GO:0016491">
    <property type="term" value="F:oxidoreductase activity"/>
    <property type="evidence" value="ECO:0007669"/>
    <property type="project" value="InterPro"/>
</dbReference>
<keyword evidence="3" id="KW-1185">Reference proteome</keyword>
<dbReference type="InterPro" id="IPR006311">
    <property type="entry name" value="TAT_signal"/>
</dbReference>
<dbReference type="Pfam" id="PF09995">
    <property type="entry name" value="MPAB_Lcp_cat"/>
    <property type="match status" value="1"/>
</dbReference>
<dbReference type="PANTHER" id="PTHR37539:SF1">
    <property type="entry name" value="ER-BOUND OXYGENASE MPAB_MPAB'_RUBBER OXYGENASE CATALYTIC DOMAIN-CONTAINING PROTEIN"/>
    <property type="match status" value="1"/>
</dbReference>
<comment type="caution">
    <text evidence="2">The sequence shown here is derived from an EMBL/GenBank/DDBJ whole genome shotgun (WGS) entry which is preliminary data.</text>
</comment>
<dbReference type="PROSITE" id="PS51318">
    <property type="entry name" value="TAT"/>
    <property type="match status" value="1"/>
</dbReference>
<feature type="domain" description="ER-bound oxygenase mpaB/mpaB'/Rubber oxygenase catalytic" evidence="1">
    <location>
        <begin position="129"/>
        <end position="355"/>
    </location>
</feature>
<dbReference type="OrthoDB" id="7614910at2"/>
<organism evidence="2 3">
    <name type="scientific">Nocardioides silvaticus</name>
    <dbReference type="NCBI Taxonomy" id="2201891"/>
    <lineage>
        <taxon>Bacteria</taxon>
        <taxon>Bacillati</taxon>
        <taxon>Actinomycetota</taxon>
        <taxon>Actinomycetes</taxon>
        <taxon>Propionibacteriales</taxon>
        <taxon>Nocardioidaceae</taxon>
        <taxon>Nocardioides</taxon>
    </lineage>
</organism>
<dbReference type="InterPro" id="IPR018713">
    <property type="entry name" value="MPAB/Lcp_cat_dom"/>
</dbReference>
<dbReference type="Proteomes" id="UP000245507">
    <property type="component" value="Unassembled WGS sequence"/>
</dbReference>
<gene>
    <name evidence="2" type="ORF">DJ010_19205</name>
</gene>
<evidence type="ECO:0000313" key="2">
    <source>
        <dbReference type="EMBL" id="PWN01291.1"/>
    </source>
</evidence>
<dbReference type="PANTHER" id="PTHR37539">
    <property type="entry name" value="SECRETED PROTEIN-RELATED"/>
    <property type="match status" value="1"/>
</dbReference>
<evidence type="ECO:0000259" key="1">
    <source>
        <dbReference type="Pfam" id="PF09995"/>
    </source>
</evidence>